<feature type="transmembrane region" description="Helical" evidence="9">
    <location>
        <begin position="137"/>
        <end position="154"/>
    </location>
</feature>
<comment type="subunit">
    <text evidence="9">The complex comprises the extracytoplasmic solute receptor protein and the two transmembrane proteins.</text>
</comment>
<evidence type="ECO:0000313" key="12">
    <source>
        <dbReference type="Proteomes" id="UP001301140"/>
    </source>
</evidence>
<sequence>MRLFLRLVDGAAAAAAVAAALCLALLTVIVLAEIAVVWLFNFSLDFSWEYAAFLMCAAFFLGMGWTLRQGGHVRVSLFAHHLPPGPTRALDMLATLAGLVISGFLTFALGSLAWGAFIGGSRTFTPTATPLAVPQGVATLGMAILTLVLVARLVRLATGEEPDEKPADGGIPSET</sequence>
<organism evidence="11 12">
    <name type="scientific">Marinimicrococcus flavescens</name>
    <dbReference type="NCBI Taxonomy" id="3031815"/>
    <lineage>
        <taxon>Bacteria</taxon>
        <taxon>Pseudomonadati</taxon>
        <taxon>Pseudomonadota</taxon>
        <taxon>Alphaproteobacteria</taxon>
        <taxon>Geminicoccales</taxon>
        <taxon>Geminicoccaceae</taxon>
        <taxon>Marinimicrococcus</taxon>
    </lineage>
</organism>
<dbReference type="GO" id="GO:0015740">
    <property type="term" value="P:C4-dicarboxylate transport"/>
    <property type="evidence" value="ECO:0007669"/>
    <property type="project" value="TreeGrafter"/>
</dbReference>
<dbReference type="RefSeq" id="WP_327787595.1">
    <property type="nucleotide sequence ID" value="NZ_JARGEQ010000013.1"/>
</dbReference>
<evidence type="ECO:0000256" key="6">
    <source>
        <dbReference type="ARBA" id="ARBA00022989"/>
    </source>
</evidence>
<comment type="subcellular location">
    <subcellularLocation>
        <location evidence="1 9">Cell inner membrane</location>
        <topology evidence="1 9">Multi-pass membrane protein</topology>
    </subcellularLocation>
</comment>
<dbReference type="PANTHER" id="PTHR35011">
    <property type="entry name" value="2,3-DIKETO-L-GULONATE TRAP TRANSPORTER SMALL PERMEASE PROTEIN YIAM"/>
    <property type="match status" value="1"/>
</dbReference>
<protein>
    <recommendedName>
        <fullName evidence="9">TRAP transporter small permease protein</fullName>
    </recommendedName>
</protein>
<dbReference type="PANTHER" id="PTHR35011:SF10">
    <property type="entry name" value="TRAP TRANSPORTER SMALL PERMEASE PROTEIN"/>
    <property type="match status" value="1"/>
</dbReference>
<gene>
    <name evidence="11" type="ORF">PZ740_02150</name>
</gene>
<dbReference type="InterPro" id="IPR055348">
    <property type="entry name" value="DctQ"/>
</dbReference>
<keyword evidence="2 9" id="KW-0813">Transport</keyword>
<dbReference type="EMBL" id="JARGEQ010000013">
    <property type="protein sequence ID" value="MDF1585183.1"/>
    <property type="molecule type" value="Genomic_DNA"/>
</dbReference>
<keyword evidence="5 9" id="KW-0812">Transmembrane</keyword>
<evidence type="ECO:0000256" key="4">
    <source>
        <dbReference type="ARBA" id="ARBA00022519"/>
    </source>
</evidence>
<keyword evidence="3" id="KW-1003">Cell membrane</keyword>
<feature type="transmembrane region" description="Helical" evidence="9">
    <location>
        <begin position="50"/>
        <end position="68"/>
    </location>
</feature>
<keyword evidence="7 9" id="KW-0472">Membrane</keyword>
<accession>A0AAP3UXG1</accession>
<evidence type="ECO:0000256" key="3">
    <source>
        <dbReference type="ARBA" id="ARBA00022475"/>
    </source>
</evidence>
<evidence type="ECO:0000256" key="8">
    <source>
        <dbReference type="ARBA" id="ARBA00038436"/>
    </source>
</evidence>
<evidence type="ECO:0000256" key="5">
    <source>
        <dbReference type="ARBA" id="ARBA00022692"/>
    </source>
</evidence>
<comment type="function">
    <text evidence="9">Part of the tripartite ATP-independent periplasmic (TRAP) transport system.</text>
</comment>
<feature type="transmembrane region" description="Helical" evidence="9">
    <location>
        <begin position="12"/>
        <end position="38"/>
    </location>
</feature>
<comment type="caution">
    <text evidence="11">The sequence shown here is derived from an EMBL/GenBank/DDBJ whole genome shotgun (WGS) entry which is preliminary data.</text>
</comment>
<comment type="similarity">
    <text evidence="8 9">Belongs to the TRAP transporter small permease family.</text>
</comment>
<keyword evidence="12" id="KW-1185">Reference proteome</keyword>
<keyword evidence="4 9" id="KW-0997">Cell inner membrane</keyword>
<dbReference type="GO" id="GO:0005886">
    <property type="term" value="C:plasma membrane"/>
    <property type="evidence" value="ECO:0007669"/>
    <property type="project" value="UniProtKB-SubCell"/>
</dbReference>
<dbReference type="AlphaFoldDB" id="A0AAP3UXG1"/>
<dbReference type="InterPro" id="IPR007387">
    <property type="entry name" value="TRAP_DctQ"/>
</dbReference>
<name>A0AAP3UXG1_9PROT</name>
<evidence type="ECO:0000256" key="2">
    <source>
        <dbReference type="ARBA" id="ARBA00022448"/>
    </source>
</evidence>
<dbReference type="Proteomes" id="UP001301140">
    <property type="component" value="Unassembled WGS sequence"/>
</dbReference>
<dbReference type="GO" id="GO:0022857">
    <property type="term" value="F:transmembrane transporter activity"/>
    <property type="evidence" value="ECO:0007669"/>
    <property type="project" value="UniProtKB-UniRule"/>
</dbReference>
<evidence type="ECO:0000259" key="10">
    <source>
        <dbReference type="Pfam" id="PF04290"/>
    </source>
</evidence>
<feature type="transmembrane region" description="Helical" evidence="9">
    <location>
        <begin position="89"/>
        <end position="117"/>
    </location>
</feature>
<evidence type="ECO:0000256" key="7">
    <source>
        <dbReference type="ARBA" id="ARBA00023136"/>
    </source>
</evidence>
<proteinExistence type="inferred from homology"/>
<evidence type="ECO:0000256" key="1">
    <source>
        <dbReference type="ARBA" id="ARBA00004429"/>
    </source>
</evidence>
<reference evidence="11 12" key="1">
    <citation type="submission" date="2023-03" db="EMBL/GenBank/DDBJ databases">
        <title>YIM 152171 draft genome.</title>
        <authorList>
            <person name="Yang Z."/>
        </authorList>
    </citation>
    <scope>NUCLEOTIDE SEQUENCE [LARGE SCALE GENOMIC DNA]</scope>
    <source>
        <strain evidence="11 12">YIM 152171</strain>
    </source>
</reference>
<evidence type="ECO:0000313" key="11">
    <source>
        <dbReference type="EMBL" id="MDF1585183.1"/>
    </source>
</evidence>
<feature type="domain" description="Tripartite ATP-independent periplasmic transporters DctQ component" evidence="10">
    <location>
        <begin position="26"/>
        <end position="158"/>
    </location>
</feature>
<dbReference type="Pfam" id="PF04290">
    <property type="entry name" value="DctQ"/>
    <property type="match status" value="1"/>
</dbReference>
<evidence type="ECO:0000256" key="9">
    <source>
        <dbReference type="RuleBase" id="RU369079"/>
    </source>
</evidence>
<keyword evidence="6 9" id="KW-1133">Transmembrane helix</keyword>